<keyword evidence="4 7" id="KW-0573">Peptidoglycan synthesis</keyword>
<comment type="function">
    <text evidence="7">Provides the (R)-glutamate required for cell wall biosynthesis.</text>
</comment>
<keyword evidence="5 7" id="KW-0413">Isomerase</keyword>
<sequence>MVATAPAIASATAPIGVFDSGVGGLSVLRHIRAQLPHEHLLYFADSGFAPYGDKPESVLVERSLAVAGFLIANGAKALVVACNTATVAAIKVLRAHYPDMPIVGVEPGLKPAAAASRNGKVGVLATSVTVAGAKFLLLRDQISAASHTQFLLQGCPGLVDRIELGELDSPAIRALLERYATPLLDQGADTLVLGCTHYPFVLAMLGEVIAQATSREIVLIDTGDAVARHLARLLATAGLLNPGVDTSGVDTSGVDTSGVDTSGVEASGGDASGVEASSLDAHGNSASAMMPALGESGTAGLAPSSATLQGFTSAGAPALSRAFANLLGIAPPVREVLI</sequence>
<dbReference type="PANTHER" id="PTHR21198:SF2">
    <property type="entry name" value="GLUTAMATE RACEMASE"/>
    <property type="match status" value="1"/>
</dbReference>
<evidence type="ECO:0000256" key="1">
    <source>
        <dbReference type="ARBA" id="ARBA00001602"/>
    </source>
</evidence>
<dbReference type="PANTHER" id="PTHR21198">
    <property type="entry name" value="GLUTAMATE RACEMASE"/>
    <property type="match status" value="1"/>
</dbReference>
<organism evidence="9 10">
    <name type="scientific">Massilia mucilaginosa</name>
    <dbReference type="NCBI Taxonomy" id="2609282"/>
    <lineage>
        <taxon>Bacteria</taxon>
        <taxon>Pseudomonadati</taxon>
        <taxon>Pseudomonadota</taxon>
        <taxon>Betaproteobacteria</taxon>
        <taxon>Burkholderiales</taxon>
        <taxon>Oxalobacteraceae</taxon>
        <taxon>Telluria group</taxon>
        <taxon>Massilia</taxon>
    </lineage>
</organism>
<comment type="caution">
    <text evidence="9">The sequence shown here is derived from an EMBL/GenBank/DDBJ whole genome shotgun (WGS) entry which is preliminary data.</text>
</comment>
<feature type="compositionally biased region" description="Polar residues" evidence="8">
    <location>
        <begin position="248"/>
        <end position="260"/>
    </location>
</feature>
<evidence type="ECO:0000256" key="7">
    <source>
        <dbReference type="HAMAP-Rule" id="MF_00258"/>
    </source>
</evidence>
<comment type="similarity">
    <text evidence="7">Belongs to the aspartate/glutamate racemases family.</text>
</comment>
<feature type="active site" description="Proton donor/acceptor" evidence="7">
    <location>
        <position position="195"/>
    </location>
</feature>
<feature type="binding site" evidence="7">
    <location>
        <begin position="196"/>
        <end position="197"/>
    </location>
    <ligand>
        <name>substrate</name>
    </ligand>
</feature>
<gene>
    <name evidence="7 9" type="primary">murI</name>
    <name evidence="9" type="ORF">F2P45_33290</name>
</gene>
<name>A0ABX0P423_9BURK</name>
<feature type="binding site" evidence="7">
    <location>
        <begin position="19"/>
        <end position="20"/>
    </location>
    <ligand>
        <name>substrate</name>
    </ligand>
</feature>
<dbReference type="HAMAP" id="MF_00258">
    <property type="entry name" value="Glu_racemase"/>
    <property type="match status" value="1"/>
</dbReference>
<dbReference type="EMBL" id="WHJH01000099">
    <property type="protein sequence ID" value="NHZ93839.1"/>
    <property type="molecule type" value="Genomic_DNA"/>
</dbReference>
<dbReference type="EC" id="5.1.1.3" evidence="2 7"/>
<evidence type="ECO:0000313" key="9">
    <source>
        <dbReference type="EMBL" id="NHZ93839.1"/>
    </source>
</evidence>
<dbReference type="GO" id="GO:0008881">
    <property type="term" value="F:glutamate racemase activity"/>
    <property type="evidence" value="ECO:0007669"/>
    <property type="project" value="UniProtKB-EC"/>
</dbReference>
<feature type="binding site" evidence="7">
    <location>
        <begin position="51"/>
        <end position="52"/>
    </location>
    <ligand>
        <name>substrate</name>
    </ligand>
</feature>
<evidence type="ECO:0000256" key="3">
    <source>
        <dbReference type="ARBA" id="ARBA00022960"/>
    </source>
</evidence>
<dbReference type="InterPro" id="IPR018187">
    <property type="entry name" value="Asp/Glu_racemase_AS_1"/>
</dbReference>
<keyword evidence="6 7" id="KW-0961">Cell wall biogenesis/degradation</keyword>
<reference evidence="9 10" key="1">
    <citation type="submission" date="2019-10" db="EMBL/GenBank/DDBJ databases">
        <title>Taxonomy of Antarctic Massilia spp.: description of Massilia rubra sp. nov., Massilia aquatica sp. nov., Massilia mucilaginosa sp. nov., Massilia frigida sp. nov. isolated from streams, lakes and regoliths.</title>
        <authorList>
            <person name="Holochova P."/>
            <person name="Sedlacek I."/>
            <person name="Kralova S."/>
            <person name="Maslanova I."/>
            <person name="Busse H.-J."/>
            <person name="Stankova E."/>
            <person name="Vrbovska V."/>
            <person name="Kovarovic V."/>
            <person name="Bartak M."/>
            <person name="Svec P."/>
            <person name="Pantucek R."/>
        </authorList>
    </citation>
    <scope>NUCLEOTIDE SEQUENCE [LARGE SCALE GENOMIC DNA]</scope>
    <source>
        <strain evidence="9 10">CCM 8733</strain>
    </source>
</reference>
<keyword evidence="3 7" id="KW-0133">Cell shape</keyword>
<dbReference type="Pfam" id="PF01177">
    <property type="entry name" value="Asp_Glu_race"/>
    <property type="match status" value="1"/>
</dbReference>
<feature type="active site" description="Proton donor/acceptor" evidence="7">
    <location>
        <position position="82"/>
    </location>
</feature>
<dbReference type="NCBIfam" id="TIGR00067">
    <property type="entry name" value="glut_race"/>
    <property type="match status" value="1"/>
</dbReference>
<dbReference type="Proteomes" id="UP000609726">
    <property type="component" value="Unassembled WGS sequence"/>
</dbReference>
<dbReference type="InterPro" id="IPR033134">
    <property type="entry name" value="Asp/Glu_racemase_AS_2"/>
</dbReference>
<evidence type="ECO:0000256" key="8">
    <source>
        <dbReference type="SAM" id="MobiDB-lite"/>
    </source>
</evidence>
<evidence type="ECO:0000256" key="4">
    <source>
        <dbReference type="ARBA" id="ARBA00022984"/>
    </source>
</evidence>
<protein>
    <recommendedName>
        <fullName evidence="2 7">Glutamate racemase</fullName>
        <ecNumber evidence="2 7">5.1.1.3</ecNumber>
    </recommendedName>
</protein>
<evidence type="ECO:0000256" key="5">
    <source>
        <dbReference type="ARBA" id="ARBA00023235"/>
    </source>
</evidence>
<dbReference type="SUPFAM" id="SSF53681">
    <property type="entry name" value="Aspartate/glutamate racemase"/>
    <property type="match status" value="2"/>
</dbReference>
<dbReference type="InterPro" id="IPR004391">
    <property type="entry name" value="Glu_race"/>
</dbReference>
<proteinExistence type="inferred from homology"/>
<comment type="catalytic activity">
    <reaction evidence="1 7">
        <text>L-glutamate = D-glutamate</text>
        <dbReference type="Rhea" id="RHEA:12813"/>
        <dbReference type="ChEBI" id="CHEBI:29985"/>
        <dbReference type="ChEBI" id="CHEBI:29986"/>
        <dbReference type="EC" id="5.1.1.3"/>
    </reaction>
</comment>
<accession>A0ABX0P423</accession>
<feature type="region of interest" description="Disordered" evidence="8">
    <location>
        <begin position="246"/>
        <end position="278"/>
    </location>
</feature>
<evidence type="ECO:0000256" key="6">
    <source>
        <dbReference type="ARBA" id="ARBA00023316"/>
    </source>
</evidence>
<dbReference type="InterPro" id="IPR015942">
    <property type="entry name" value="Asp/Glu/hydantoin_racemase"/>
</dbReference>
<dbReference type="PROSITE" id="PS00923">
    <property type="entry name" value="ASP_GLU_RACEMASE_1"/>
    <property type="match status" value="1"/>
</dbReference>
<evidence type="ECO:0000256" key="2">
    <source>
        <dbReference type="ARBA" id="ARBA00013090"/>
    </source>
</evidence>
<keyword evidence="10" id="KW-1185">Reference proteome</keyword>
<comment type="pathway">
    <text evidence="7">Cell wall biogenesis; peptidoglycan biosynthesis.</text>
</comment>
<dbReference type="PROSITE" id="PS00924">
    <property type="entry name" value="ASP_GLU_RACEMASE_2"/>
    <property type="match status" value="1"/>
</dbReference>
<evidence type="ECO:0000313" key="10">
    <source>
        <dbReference type="Proteomes" id="UP000609726"/>
    </source>
</evidence>
<dbReference type="InterPro" id="IPR001920">
    <property type="entry name" value="Asp/Glu_race"/>
</dbReference>
<dbReference type="Gene3D" id="3.40.50.1860">
    <property type="match status" value="2"/>
</dbReference>
<feature type="binding site" evidence="7">
    <location>
        <begin position="83"/>
        <end position="84"/>
    </location>
    <ligand>
        <name>substrate</name>
    </ligand>
</feature>